<comment type="caution">
    <text evidence="3">The sequence shown here is derived from an EMBL/GenBank/DDBJ whole genome shotgun (WGS) entry which is preliminary data.</text>
</comment>
<protein>
    <submittedName>
        <fullName evidence="3">Uncharacterized protein</fullName>
    </submittedName>
</protein>
<keyword evidence="2" id="KW-0732">Signal</keyword>
<sequence>MGNKKTVMAGLAALAAAGMGLSVAPGVAQAADEGQRTGPVQFWAEDLGDCKVKFTLYNETNITSYTVDYIIDDTQSELRTTSAAPFPYGRIAGNTIADSPAWPDDIPTMGQNEPGNIWMVKDRTPGKTATYVKDLKNLTDNYNPPLPNPDAATHKISYRMVLGPAGNLGDGGPEWIGDRQWHHMTVTGCAEEDGGDNGGGDNGGGDVGGGSLGGLFG</sequence>
<feature type="region of interest" description="Disordered" evidence="1">
    <location>
        <begin position="191"/>
        <end position="217"/>
    </location>
</feature>
<evidence type="ECO:0000313" key="4">
    <source>
        <dbReference type="Proteomes" id="UP000035021"/>
    </source>
</evidence>
<evidence type="ECO:0000313" key="3">
    <source>
        <dbReference type="EMBL" id="GAC82886.1"/>
    </source>
</evidence>
<reference evidence="3 4" key="1">
    <citation type="submission" date="2013-02" db="EMBL/GenBank/DDBJ databases">
        <title>Whole genome shotgun sequence of Gordonia paraffinivorans NBRC 108238.</title>
        <authorList>
            <person name="Isaki-Nakamura S."/>
            <person name="Hosoyama A."/>
            <person name="Tsuchikane K."/>
            <person name="Ando Y."/>
            <person name="Baba S."/>
            <person name="Ohji S."/>
            <person name="Hamada M."/>
            <person name="Tamura T."/>
            <person name="Yamazoe A."/>
            <person name="Yamazaki S."/>
            <person name="Fujita N."/>
        </authorList>
    </citation>
    <scope>NUCLEOTIDE SEQUENCE [LARGE SCALE GENOMIC DNA]</scope>
    <source>
        <strain evidence="3 4">NBRC 108238</strain>
    </source>
</reference>
<proteinExistence type="predicted"/>
<gene>
    <name evidence="3" type="ORF">GP2_006_00410</name>
</gene>
<evidence type="ECO:0000256" key="2">
    <source>
        <dbReference type="SAM" id="SignalP"/>
    </source>
</evidence>
<evidence type="ECO:0000256" key="1">
    <source>
        <dbReference type="SAM" id="MobiDB-lite"/>
    </source>
</evidence>
<feature type="signal peptide" evidence="2">
    <location>
        <begin position="1"/>
        <end position="30"/>
    </location>
</feature>
<dbReference type="EMBL" id="BAOQ01000006">
    <property type="protein sequence ID" value="GAC82886.1"/>
    <property type="molecule type" value="Genomic_DNA"/>
</dbReference>
<keyword evidence="4" id="KW-1185">Reference proteome</keyword>
<name>A0ABQ0IH20_9ACTN</name>
<organism evidence="3 4">
    <name type="scientific">Gordonia paraffinivorans NBRC 108238</name>
    <dbReference type="NCBI Taxonomy" id="1223543"/>
    <lineage>
        <taxon>Bacteria</taxon>
        <taxon>Bacillati</taxon>
        <taxon>Actinomycetota</taxon>
        <taxon>Actinomycetes</taxon>
        <taxon>Mycobacteriales</taxon>
        <taxon>Gordoniaceae</taxon>
        <taxon>Gordonia</taxon>
    </lineage>
</organism>
<feature type="chain" id="PRO_5046694479" evidence="2">
    <location>
        <begin position="31"/>
        <end position="217"/>
    </location>
</feature>
<accession>A0ABQ0IH20</accession>
<dbReference type="RefSeq" id="WP_006899122.1">
    <property type="nucleotide sequence ID" value="NZ_BAOQ01000006.1"/>
</dbReference>
<dbReference type="Proteomes" id="UP000035021">
    <property type="component" value="Unassembled WGS sequence"/>
</dbReference>
<feature type="compositionally biased region" description="Gly residues" evidence="1">
    <location>
        <begin position="196"/>
        <end position="217"/>
    </location>
</feature>